<dbReference type="SUPFAM" id="SSF46785">
    <property type="entry name" value="Winged helix' DNA-binding domain"/>
    <property type="match status" value="1"/>
</dbReference>
<dbReference type="InterPro" id="IPR014710">
    <property type="entry name" value="RmlC-like_jellyroll"/>
</dbReference>
<dbReference type="Pfam" id="PF00027">
    <property type="entry name" value="cNMP_binding"/>
    <property type="match status" value="1"/>
</dbReference>
<keyword evidence="1" id="KW-0805">Transcription regulation</keyword>
<dbReference type="PROSITE" id="PS51063">
    <property type="entry name" value="HTH_CRP_2"/>
    <property type="match status" value="1"/>
</dbReference>
<dbReference type="Pfam" id="PF13545">
    <property type="entry name" value="HTH_Crp_2"/>
    <property type="match status" value="1"/>
</dbReference>
<evidence type="ECO:0000313" key="6">
    <source>
        <dbReference type="EMBL" id="SEO85491.1"/>
    </source>
</evidence>
<dbReference type="PANTHER" id="PTHR24567:SF26">
    <property type="entry name" value="REGULATORY PROTEIN YEIL"/>
    <property type="match status" value="1"/>
</dbReference>
<proteinExistence type="predicted"/>
<dbReference type="InterPro" id="IPR012318">
    <property type="entry name" value="HTH_CRP"/>
</dbReference>
<dbReference type="InterPro" id="IPR036388">
    <property type="entry name" value="WH-like_DNA-bd_sf"/>
</dbReference>
<reference evidence="7" key="1">
    <citation type="submission" date="2016-10" db="EMBL/GenBank/DDBJ databases">
        <authorList>
            <person name="Varghese N."/>
            <person name="Submissions S."/>
        </authorList>
    </citation>
    <scope>NUCLEOTIDE SEQUENCE [LARGE SCALE GENOMIC DNA]</scope>
    <source>
        <strain evidence="7">Gh-48</strain>
    </source>
</reference>
<keyword evidence="3" id="KW-0804">Transcription</keyword>
<dbReference type="PRINTS" id="PR00034">
    <property type="entry name" value="HTHCRP"/>
</dbReference>
<evidence type="ECO:0000259" key="4">
    <source>
        <dbReference type="PROSITE" id="PS50042"/>
    </source>
</evidence>
<dbReference type="PROSITE" id="PS50042">
    <property type="entry name" value="CNMP_BINDING_3"/>
    <property type="match status" value="1"/>
</dbReference>
<protein>
    <submittedName>
        <fullName evidence="6">cAMP-binding domain of CRP or a regulatory subunit of cAMP-dependent protein kinases</fullName>
    </submittedName>
</protein>
<keyword evidence="6" id="KW-0418">Kinase</keyword>
<accession>A0A1H8T3H7</accession>
<dbReference type="CDD" id="cd00038">
    <property type="entry name" value="CAP_ED"/>
    <property type="match status" value="1"/>
</dbReference>
<dbReference type="GO" id="GO:0005829">
    <property type="term" value="C:cytosol"/>
    <property type="evidence" value="ECO:0007669"/>
    <property type="project" value="TreeGrafter"/>
</dbReference>
<dbReference type="SUPFAM" id="SSF51206">
    <property type="entry name" value="cAMP-binding domain-like"/>
    <property type="match status" value="1"/>
</dbReference>
<evidence type="ECO:0000256" key="2">
    <source>
        <dbReference type="ARBA" id="ARBA00023125"/>
    </source>
</evidence>
<evidence type="ECO:0000256" key="1">
    <source>
        <dbReference type="ARBA" id="ARBA00023015"/>
    </source>
</evidence>
<keyword evidence="6" id="KW-0808">Transferase</keyword>
<dbReference type="OrthoDB" id="9127033at2"/>
<dbReference type="SMART" id="SM00100">
    <property type="entry name" value="cNMP"/>
    <property type="match status" value="1"/>
</dbReference>
<dbReference type="Gene3D" id="2.60.120.10">
    <property type="entry name" value="Jelly Rolls"/>
    <property type="match status" value="1"/>
</dbReference>
<evidence type="ECO:0000313" key="7">
    <source>
        <dbReference type="Proteomes" id="UP000198942"/>
    </source>
</evidence>
<feature type="domain" description="Cyclic nucleotide-binding" evidence="4">
    <location>
        <begin position="31"/>
        <end position="118"/>
    </location>
</feature>
<organism evidence="6 7">
    <name type="scientific">Mucilaginibacter gossypiicola</name>
    <dbReference type="NCBI Taxonomy" id="551995"/>
    <lineage>
        <taxon>Bacteria</taxon>
        <taxon>Pseudomonadati</taxon>
        <taxon>Bacteroidota</taxon>
        <taxon>Sphingobacteriia</taxon>
        <taxon>Sphingobacteriales</taxon>
        <taxon>Sphingobacteriaceae</taxon>
        <taxon>Mucilaginibacter</taxon>
    </lineage>
</organism>
<dbReference type="Gene3D" id="1.10.10.10">
    <property type="entry name" value="Winged helix-like DNA-binding domain superfamily/Winged helix DNA-binding domain"/>
    <property type="match status" value="1"/>
</dbReference>
<dbReference type="SMART" id="SM00419">
    <property type="entry name" value="HTH_CRP"/>
    <property type="match status" value="1"/>
</dbReference>
<dbReference type="RefSeq" id="WP_091219673.1">
    <property type="nucleotide sequence ID" value="NZ_FOCL01000014.1"/>
</dbReference>
<dbReference type="GO" id="GO:0003677">
    <property type="term" value="F:DNA binding"/>
    <property type="evidence" value="ECO:0007669"/>
    <property type="project" value="UniProtKB-KW"/>
</dbReference>
<dbReference type="AlphaFoldDB" id="A0A1H8T3H7"/>
<evidence type="ECO:0000259" key="5">
    <source>
        <dbReference type="PROSITE" id="PS51063"/>
    </source>
</evidence>
<name>A0A1H8T3H7_9SPHI</name>
<gene>
    <name evidence="6" type="ORF">SAMN05192574_11496</name>
</gene>
<keyword evidence="2" id="KW-0238">DNA-binding</keyword>
<dbReference type="GO" id="GO:0003700">
    <property type="term" value="F:DNA-binding transcription factor activity"/>
    <property type="evidence" value="ECO:0007669"/>
    <property type="project" value="TreeGrafter"/>
</dbReference>
<dbReference type="GO" id="GO:0016301">
    <property type="term" value="F:kinase activity"/>
    <property type="evidence" value="ECO:0007669"/>
    <property type="project" value="UniProtKB-KW"/>
</dbReference>
<dbReference type="InterPro" id="IPR000595">
    <property type="entry name" value="cNMP-bd_dom"/>
</dbReference>
<dbReference type="InterPro" id="IPR018490">
    <property type="entry name" value="cNMP-bd_dom_sf"/>
</dbReference>
<sequence>MKKNIQCDNNTCFLCKGCIKEWLPAIAANKKNFAVKKGQVIFSEGDPVKGIYFVYEGNIKVHKKWGADKELIIRFANKGAIFGHRVLGKHATHYPISATALEAGIICFIDMDFFEATLKVNPQFTYQLMLFFADELQEAEHKMRNLAHMPVKGRVAQALISLKEQFGLNPDGHIDVELTRQDLASYAGATYETVFRVVNELLQEKLISTNGKKISIINHDKLFLLTQDDEA</sequence>
<dbReference type="PANTHER" id="PTHR24567">
    <property type="entry name" value="CRP FAMILY TRANSCRIPTIONAL REGULATORY PROTEIN"/>
    <property type="match status" value="1"/>
</dbReference>
<dbReference type="STRING" id="551995.SAMN05192574_11496"/>
<dbReference type="InterPro" id="IPR036390">
    <property type="entry name" value="WH_DNA-bd_sf"/>
</dbReference>
<dbReference type="EMBL" id="FOCL01000014">
    <property type="protein sequence ID" value="SEO85491.1"/>
    <property type="molecule type" value="Genomic_DNA"/>
</dbReference>
<dbReference type="Proteomes" id="UP000198942">
    <property type="component" value="Unassembled WGS sequence"/>
</dbReference>
<feature type="domain" description="HTH crp-type" evidence="5">
    <location>
        <begin position="149"/>
        <end position="220"/>
    </location>
</feature>
<dbReference type="CDD" id="cd00092">
    <property type="entry name" value="HTH_CRP"/>
    <property type="match status" value="1"/>
</dbReference>
<dbReference type="InterPro" id="IPR050397">
    <property type="entry name" value="Env_Response_Regulators"/>
</dbReference>
<evidence type="ECO:0000256" key="3">
    <source>
        <dbReference type="ARBA" id="ARBA00023163"/>
    </source>
</evidence>
<keyword evidence="7" id="KW-1185">Reference proteome</keyword>